<feature type="chain" id="PRO_5043877151" description="Secreted protein" evidence="1">
    <location>
        <begin position="25"/>
        <end position="146"/>
    </location>
</feature>
<sequence length="146" mass="16819">MRLVRDLHLTLIAFVLYPSAPQNAQRLEPASTDRTPAAIMPHARPAAHCECNPAPRPTEHEDRYEHLHSWQLQFTKCHEHRIKVMYSSQADPLRQVRVLAATESCCKLPNWWEPQPLSLCPLIHTKGKPVPPLRTLRTEEAHLHHT</sequence>
<proteinExistence type="predicted"/>
<dbReference type="EMBL" id="JANPWB010000009">
    <property type="protein sequence ID" value="KAJ1152522.1"/>
    <property type="molecule type" value="Genomic_DNA"/>
</dbReference>
<reference evidence="2" key="1">
    <citation type="journal article" date="2022" name="bioRxiv">
        <title>Sequencing and chromosome-scale assembly of the giantPleurodeles waltlgenome.</title>
        <authorList>
            <person name="Brown T."/>
            <person name="Elewa A."/>
            <person name="Iarovenko S."/>
            <person name="Subramanian E."/>
            <person name="Araus A.J."/>
            <person name="Petzold A."/>
            <person name="Susuki M."/>
            <person name="Suzuki K.-i.T."/>
            <person name="Hayashi T."/>
            <person name="Toyoda A."/>
            <person name="Oliveira C."/>
            <person name="Osipova E."/>
            <person name="Leigh N.D."/>
            <person name="Simon A."/>
            <person name="Yun M.H."/>
        </authorList>
    </citation>
    <scope>NUCLEOTIDE SEQUENCE</scope>
    <source>
        <strain evidence="2">20211129_DDA</strain>
        <tissue evidence="2">Liver</tissue>
    </source>
</reference>
<evidence type="ECO:0008006" key="4">
    <source>
        <dbReference type="Google" id="ProtNLM"/>
    </source>
</evidence>
<evidence type="ECO:0000313" key="3">
    <source>
        <dbReference type="Proteomes" id="UP001066276"/>
    </source>
</evidence>
<accession>A0AAV7RLV7</accession>
<evidence type="ECO:0000256" key="1">
    <source>
        <dbReference type="SAM" id="SignalP"/>
    </source>
</evidence>
<organism evidence="2 3">
    <name type="scientific">Pleurodeles waltl</name>
    <name type="common">Iberian ribbed newt</name>
    <dbReference type="NCBI Taxonomy" id="8319"/>
    <lineage>
        <taxon>Eukaryota</taxon>
        <taxon>Metazoa</taxon>
        <taxon>Chordata</taxon>
        <taxon>Craniata</taxon>
        <taxon>Vertebrata</taxon>
        <taxon>Euteleostomi</taxon>
        <taxon>Amphibia</taxon>
        <taxon>Batrachia</taxon>
        <taxon>Caudata</taxon>
        <taxon>Salamandroidea</taxon>
        <taxon>Salamandridae</taxon>
        <taxon>Pleurodelinae</taxon>
        <taxon>Pleurodeles</taxon>
    </lineage>
</organism>
<evidence type="ECO:0000313" key="2">
    <source>
        <dbReference type="EMBL" id="KAJ1152522.1"/>
    </source>
</evidence>
<name>A0AAV7RLV7_PLEWA</name>
<keyword evidence="1" id="KW-0732">Signal</keyword>
<protein>
    <recommendedName>
        <fullName evidence="4">Secreted protein</fullName>
    </recommendedName>
</protein>
<dbReference type="AlphaFoldDB" id="A0AAV7RLV7"/>
<feature type="signal peptide" evidence="1">
    <location>
        <begin position="1"/>
        <end position="24"/>
    </location>
</feature>
<gene>
    <name evidence="2" type="ORF">NDU88_005297</name>
</gene>
<keyword evidence="3" id="KW-1185">Reference proteome</keyword>
<dbReference type="Proteomes" id="UP001066276">
    <property type="component" value="Chromosome 5"/>
</dbReference>
<comment type="caution">
    <text evidence="2">The sequence shown here is derived from an EMBL/GenBank/DDBJ whole genome shotgun (WGS) entry which is preliminary data.</text>
</comment>